<dbReference type="VEuPathDB" id="FungiDB:CJJ07_004041"/>
<dbReference type="PANTHER" id="PTHR22893">
    <property type="entry name" value="NADH OXIDOREDUCTASE-RELATED"/>
    <property type="match status" value="1"/>
</dbReference>
<dbReference type="Gene3D" id="3.20.20.70">
    <property type="entry name" value="Aldolase class I"/>
    <property type="match status" value="1"/>
</dbReference>
<comment type="function">
    <text evidence="4">Oxidoreductase that binds mammalian estrogens with high affinity.</text>
</comment>
<gene>
    <name evidence="8" type="ORF">QG37_06009</name>
</gene>
<dbReference type="AlphaFoldDB" id="A0A0L0NUB2"/>
<reference evidence="9" key="1">
    <citation type="journal article" date="2015" name="BMC Genomics">
        <title>Draft genome of a commonly misdiagnosed multidrug resistant pathogen Candida auris.</title>
        <authorList>
            <person name="Chatterjee S."/>
            <person name="Alampalli S.V."/>
            <person name="Nageshan R.K."/>
            <person name="Chettiar S.T."/>
            <person name="Joshi S."/>
            <person name="Tatu U.S."/>
        </authorList>
    </citation>
    <scope>NUCLEOTIDE SEQUENCE [LARGE SCALE GENOMIC DNA]</scope>
    <source>
        <strain evidence="9">6684</strain>
    </source>
</reference>
<dbReference type="VEuPathDB" id="FungiDB:QG37_06009"/>
<comment type="caution">
    <text evidence="8">The sequence shown here is derived from an EMBL/GenBank/DDBJ whole genome shotgun (WGS) entry which is preliminary data.</text>
</comment>
<dbReference type="InterPro" id="IPR001155">
    <property type="entry name" value="OxRdtase_FMN_N"/>
</dbReference>
<evidence type="ECO:0000256" key="1">
    <source>
        <dbReference type="ARBA" id="ARBA00001917"/>
    </source>
</evidence>
<evidence type="ECO:0000313" key="8">
    <source>
        <dbReference type="EMBL" id="KND97613.1"/>
    </source>
</evidence>
<dbReference type="GO" id="GO:0042562">
    <property type="term" value="F:hormone binding"/>
    <property type="evidence" value="ECO:0007669"/>
    <property type="project" value="UniProtKB-ARBA"/>
</dbReference>
<evidence type="ECO:0000256" key="3">
    <source>
        <dbReference type="ARBA" id="ARBA00022643"/>
    </source>
</evidence>
<dbReference type="InterPro" id="IPR045247">
    <property type="entry name" value="Oye-like"/>
</dbReference>
<accession>A0A0L0NUB2</accession>
<name>A0A0L0NUB2_CANAR</name>
<dbReference type="InterPro" id="IPR013785">
    <property type="entry name" value="Aldolase_TIM"/>
</dbReference>
<evidence type="ECO:0000256" key="5">
    <source>
        <dbReference type="ARBA" id="ARBA00067604"/>
    </source>
</evidence>
<sequence length="411" mass="46182">MLLSRRFASEIARSVPLKDTKVFKPIKVGNNELAHRVVFAPSTRFRALPDYSPSDLQLQYYENRSRFPGSLIITEGTLASLKTGVSARAPGIFTDKHVQEWSKITLKIHDNGSFAAVQLWGLGRGADPLQNKKEGVPLKGVSAIYHNEEQREKAIKAGNELAEYTTSEVEELVEEFVRAGRNAVAAGFDYVELHGATGYLFNQFFESSSNKRTDKYGGSIENRSRFALEVIDALSRELGASRVAIRLSPWLKFSGMKAEEDEIHPVATFGYFLGQLQKRADSGQEIAYVSLVEPRIPEILSNEDAHASNAFANAVWKGKLIRSGSYTYDVPEFKQVLKDIDDDRTLVGFSRYYLSNPDLVFRLRDGGELNPYDRSTFYTSSNWGYNTFSFRDDPSEFDQAIEQARKPKPLG</sequence>
<evidence type="ECO:0000256" key="4">
    <source>
        <dbReference type="ARBA" id="ARBA00056646"/>
    </source>
</evidence>
<dbReference type="Pfam" id="PF00724">
    <property type="entry name" value="Oxidored_FMN"/>
    <property type="match status" value="1"/>
</dbReference>
<dbReference type="GO" id="GO:0003959">
    <property type="term" value="F:NADPH dehydrogenase activity"/>
    <property type="evidence" value="ECO:0007669"/>
    <property type="project" value="TreeGrafter"/>
</dbReference>
<comment type="similarity">
    <text evidence="2">Belongs to the NADH:flavin oxidoreductase/NADH oxidase family.</text>
</comment>
<proteinExistence type="inferred from homology"/>
<dbReference type="Proteomes" id="UP000037122">
    <property type="component" value="Unassembled WGS sequence"/>
</dbReference>
<keyword evidence="3" id="KW-0285">Flavoprotein</keyword>
<dbReference type="VEuPathDB" id="FungiDB:CJJ09_005501"/>
<dbReference type="GO" id="GO:0010181">
    <property type="term" value="F:FMN binding"/>
    <property type="evidence" value="ECO:0007669"/>
    <property type="project" value="InterPro"/>
</dbReference>
<evidence type="ECO:0000256" key="6">
    <source>
        <dbReference type="ARBA" id="ARBA00075326"/>
    </source>
</evidence>
<dbReference type="EMBL" id="LGST01000041">
    <property type="protein sequence ID" value="KND97613.1"/>
    <property type="molecule type" value="Genomic_DNA"/>
</dbReference>
<feature type="domain" description="NADH:flavin oxidoreductase/NADH oxidase N-terminal" evidence="7">
    <location>
        <begin position="21"/>
        <end position="369"/>
    </location>
</feature>
<evidence type="ECO:0000313" key="9">
    <source>
        <dbReference type="Proteomes" id="UP000037122"/>
    </source>
</evidence>
<dbReference type="VEuPathDB" id="FungiDB:CJI96_0004968"/>
<keyword evidence="3" id="KW-0288">FMN</keyword>
<dbReference type="SUPFAM" id="SSF51395">
    <property type="entry name" value="FMN-linked oxidoreductases"/>
    <property type="match status" value="1"/>
</dbReference>
<evidence type="ECO:0000256" key="2">
    <source>
        <dbReference type="ARBA" id="ARBA00005979"/>
    </source>
</evidence>
<evidence type="ECO:0000259" key="7">
    <source>
        <dbReference type="Pfam" id="PF00724"/>
    </source>
</evidence>
<dbReference type="PANTHER" id="PTHR22893:SF91">
    <property type="entry name" value="NADPH DEHYDROGENASE 2-RELATED"/>
    <property type="match status" value="1"/>
</dbReference>
<dbReference type="FunFam" id="3.20.20.70:FF:000138">
    <property type="entry name" value="NADPH dehydrogenase 1"/>
    <property type="match status" value="1"/>
</dbReference>
<protein>
    <recommendedName>
        <fullName evidence="5">Probable NADPH dehydrogenase</fullName>
    </recommendedName>
    <alternativeName>
        <fullName evidence="6">Estrogen-binding protein</fullName>
    </alternativeName>
</protein>
<organism evidence="8 9">
    <name type="scientific">Candidozyma auris</name>
    <name type="common">Yeast</name>
    <name type="synonym">Candida auris</name>
    <dbReference type="NCBI Taxonomy" id="498019"/>
    <lineage>
        <taxon>Eukaryota</taxon>
        <taxon>Fungi</taxon>
        <taxon>Dikarya</taxon>
        <taxon>Ascomycota</taxon>
        <taxon>Saccharomycotina</taxon>
        <taxon>Pichiomycetes</taxon>
        <taxon>Metschnikowiaceae</taxon>
        <taxon>Candidozyma</taxon>
    </lineage>
</organism>
<dbReference type="VEuPathDB" id="FungiDB:B9J08_002413"/>
<dbReference type="VEuPathDB" id="FungiDB:CJI97_001957"/>
<comment type="cofactor">
    <cofactor evidence="1">
        <name>FMN</name>
        <dbReference type="ChEBI" id="CHEBI:58210"/>
    </cofactor>
</comment>